<proteinExistence type="predicted"/>
<dbReference type="HOGENOM" id="CLU_2993639_0_0_5"/>
<sequence length="57" mass="6627">MLQEISQARPPGAIITIKTYFDSYNVRHDLSLDRTSFRGRRIGAGCCQQRDPAFRRR</sequence>
<gene>
    <name evidence="1" type="ORF">BN877_I1114</name>
</gene>
<dbReference type="Proteomes" id="UP000016944">
    <property type="component" value="Chromosome I"/>
</dbReference>
<name>U4Q2V2_9HYPH</name>
<evidence type="ECO:0000313" key="2">
    <source>
        <dbReference type="Proteomes" id="UP000016944"/>
    </source>
</evidence>
<evidence type="ECO:0000313" key="1">
    <source>
        <dbReference type="EMBL" id="CDI08024.1"/>
    </source>
</evidence>
<dbReference type="AlphaFoldDB" id="U4Q2V2"/>
<dbReference type="EMBL" id="HG518322">
    <property type="protein sequence ID" value="CDI08024.1"/>
    <property type="molecule type" value="Genomic_DNA"/>
</dbReference>
<accession>U4Q2V2</accession>
<organism evidence="1 2">
    <name type="scientific">Agrobacterium pusense</name>
    <dbReference type="NCBI Taxonomy" id="648995"/>
    <lineage>
        <taxon>Bacteria</taxon>
        <taxon>Pseudomonadati</taxon>
        <taxon>Pseudomonadota</taxon>
        <taxon>Alphaproteobacteria</taxon>
        <taxon>Hyphomicrobiales</taxon>
        <taxon>Rhizobiaceae</taxon>
        <taxon>Rhizobium/Agrobacterium group</taxon>
        <taxon>Agrobacterium</taxon>
    </lineage>
</organism>
<protein>
    <submittedName>
        <fullName evidence="1">Uncharacterized protein</fullName>
    </submittedName>
</protein>
<dbReference type="KEGG" id="rir:BN877_I1114"/>
<reference evidence="1 2" key="1">
    <citation type="journal article" date="2013" name="Genome Announc.">
        <title>Complete Genome Sequence of the Sesbania Symbiont and Rice Growth-Promoting Endophyte Rhizobium sp. Strain IRBG74.</title>
        <authorList>
            <person name="Crook M.B."/>
            <person name="Mitra S."/>
            <person name="Ane J.M."/>
            <person name="Sadowsky M.J."/>
            <person name="Gyaneshwar P."/>
        </authorList>
    </citation>
    <scope>NUCLEOTIDE SEQUENCE [LARGE SCALE GENOMIC DNA]</scope>
    <source>
        <strain evidence="1 2">IRBG74</strain>
    </source>
</reference>